<organism evidence="3 4">
    <name type="scientific">Actinoplanes auranticolor</name>
    <dbReference type="NCBI Taxonomy" id="47988"/>
    <lineage>
        <taxon>Bacteria</taxon>
        <taxon>Bacillati</taxon>
        <taxon>Actinomycetota</taxon>
        <taxon>Actinomycetes</taxon>
        <taxon>Micromonosporales</taxon>
        <taxon>Micromonosporaceae</taxon>
        <taxon>Actinoplanes</taxon>
    </lineage>
</organism>
<evidence type="ECO:0000313" key="3">
    <source>
        <dbReference type="EMBL" id="GIM76346.1"/>
    </source>
</evidence>
<dbReference type="InterPro" id="IPR011990">
    <property type="entry name" value="TPR-like_helical_dom_sf"/>
</dbReference>
<name>A0A919VTU0_9ACTN</name>
<sequence>MYSDRIRDFANEFDIEDLILRYDVDFDVPLRHEYALGILRMVDAFRPVADRGLPELARRVGAHWCDIVRSDLTYDHWAALRMIEASQDDAEALRAAVQNARRVDEFAAYATVRWHDVTGKIRYRLGSYTRARMAFETAVAVAEQHRLWWCLPDLRSNVNRGRYEESRQSGEPAVTKLISDLRAERERILADALYYGVTIGDIDPEARPRHREYLRGYSSVLHNLALALKDLAKREQSREAAEESLAISEESIRVSYVLDDHFRIYQSLNHQALVDEERAHGLFLDLSHGRYPRGQLIARQHLAIRRGGVEGAHELRKLLEEFIVQARANGGTGLDIHVAAYTVDEYAKLVATLPADLDPAVRTELIEDVAEKRFMMAESIRRAVAMPAYKQAYSRTIRPSYLERIANRIASSSTTGPSAVSSAVVGPAEEAFGLVEASSARELLDMLSTAALPQLPSLPSSAEDSSKRDVPAAAETAFEAEGEAGDIAPDLPATPTRSRRDAVRRGTVRRAQGATEEAIRSELARRETEFEEAFLHHPLEAAPQDPEIAHRVRMFTVNNPDTCVVRYFTYGPAQPESLGAFIFRNGDMQHVADIPYRDVERLAKELKTDRAPSKEQCEAIWNVLVGPMWNFIRRPTEPGHLVLIPTDDLFAIPLHLAWEPGTTAPLAARVPTSQSVSATAFVSRGRSFLRRQPVSVDDDLAAIVVADENAMAGRLGVAGGELLHTGWQEDRMVILGDRPAALRGVERHFPADMEGIRQITLAKPEFLIYAGHGGYNPHFRQLGPYLDLRGTYLTQYDLALRLRLPRNKLTILGACLAGLGAKTDSGEVSGFLRSLIATGAGVVGMPLWSVEDGAMVRTVRALLSASRHAVASGAGVFDPVQVLHERYRDLSSRLRHPEVLLEQLPLSLYL</sequence>
<evidence type="ECO:0000256" key="1">
    <source>
        <dbReference type="SAM" id="MobiDB-lite"/>
    </source>
</evidence>
<reference evidence="3" key="1">
    <citation type="submission" date="2021-03" db="EMBL/GenBank/DDBJ databases">
        <title>Whole genome shotgun sequence of Actinoplanes auranticolor NBRC 12245.</title>
        <authorList>
            <person name="Komaki H."/>
            <person name="Tamura T."/>
        </authorList>
    </citation>
    <scope>NUCLEOTIDE SEQUENCE</scope>
    <source>
        <strain evidence="3">NBRC 12245</strain>
    </source>
</reference>
<keyword evidence="4" id="KW-1185">Reference proteome</keyword>
<dbReference type="SUPFAM" id="SSF48452">
    <property type="entry name" value="TPR-like"/>
    <property type="match status" value="1"/>
</dbReference>
<gene>
    <name evidence="3" type="ORF">Aau02nite_70450</name>
</gene>
<comment type="caution">
    <text evidence="3">The sequence shown here is derived from an EMBL/GenBank/DDBJ whole genome shotgun (WGS) entry which is preliminary data.</text>
</comment>
<dbReference type="AlphaFoldDB" id="A0A919VTU0"/>
<protein>
    <recommendedName>
        <fullName evidence="2">CHAT domain-containing protein</fullName>
    </recommendedName>
</protein>
<proteinExistence type="predicted"/>
<feature type="region of interest" description="Disordered" evidence="1">
    <location>
        <begin position="454"/>
        <end position="520"/>
    </location>
</feature>
<evidence type="ECO:0000313" key="4">
    <source>
        <dbReference type="Proteomes" id="UP000681340"/>
    </source>
</evidence>
<dbReference type="InterPro" id="IPR024983">
    <property type="entry name" value="CHAT_dom"/>
</dbReference>
<dbReference type="Pfam" id="PF12770">
    <property type="entry name" value="CHAT"/>
    <property type="match status" value="1"/>
</dbReference>
<evidence type="ECO:0000259" key="2">
    <source>
        <dbReference type="Pfam" id="PF12770"/>
    </source>
</evidence>
<dbReference type="EMBL" id="BOQL01000061">
    <property type="protein sequence ID" value="GIM76346.1"/>
    <property type="molecule type" value="Genomic_DNA"/>
</dbReference>
<dbReference type="Proteomes" id="UP000681340">
    <property type="component" value="Unassembled WGS sequence"/>
</dbReference>
<dbReference type="RefSeq" id="WP_212992897.1">
    <property type="nucleotide sequence ID" value="NZ_BAABEA010000055.1"/>
</dbReference>
<accession>A0A919VTU0</accession>
<feature type="domain" description="CHAT" evidence="2">
    <location>
        <begin position="615"/>
        <end position="867"/>
    </location>
</feature>